<dbReference type="EMBL" id="SOAZ01000003">
    <property type="protein sequence ID" value="TDT62745.1"/>
    <property type="molecule type" value="Genomic_DNA"/>
</dbReference>
<dbReference type="GO" id="GO:0055129">
    <property type="term" value="P:L-proline biosynthetic process"/>
    <property type="evidence" value="ECO:0007669"/>
    <property type="project" value="UniProtKB-UniRule"/>
</dbReference>
<dbReference type="Proteomes" id="UP000295325">
    <property type="component" value="Unassembled WGS sequence"/>
</dbReference>
<dbReference type="Gene3D" id="3.40.605.10">
    <property type="entry name" value="Aldehyde Dehydrogenase, Chain A, domain 1"/>
    <property type="match status" value="1"/>
</dbReference>
<dbReference type="InterPro" id="IPR015590">
    <property type="entry name" value="Aldehyde_DH_dom"/>
</dbReference>
<evidence type="ECO:0000313" key="10">
    <source>
        <dbReference type="Proteomes" id="UP000295325"/>
    </source>
</evidence>
<dbReference type="PANTHER" id="PTHR11063:SF8">
    <property type="entry name" value="DELTA-1-PYRROLINE-5-CARBOXYLATE SYNTHASE"/>
    <property type="match status" value="1"/>
</dbReference>
<dbReference type="NCBIfam" id="TIGR00407">
    <property type="entry name" value="proA"/>
    <property type="match status" value="1"/>
</dbReference>
<reference evidence="9 10" key="1">
    <citation type="submission" date="2019-03" db="EMBL/GenBank/DDBJ databases">
        <title>Genomic Encyclopedia of Type Strains, Phase IV (KMG-IV): sequencing the most valuable type-strain genomes for metagenomic binning, comparative biology and taxonomic classification.</title>
        <authorList>
            <person name="Goeker M."/>
        </authorList>
    </citation>
    <scope>NUCLEOTIDE SEQUENCE [LARGE SCALE GENOMIC DNA]</scope>
    <source>
        <strain evidence="9 10">DSM 24455</strain>
    </source>
</reference>
<dbReference type="InterPro" id="IPR012134">
    <property type="entry name" value="Glu-5-SA_DH"/>
</dbReference>
<dbReference type="PANTHER" id="PTHR11063">
    <property type="entry name" value="GLUTAMATE SEMIALDEHYDE DEHYDROGENASE"/>
    <property type="match status" value="1"/>
</dbReference>
<protein>
    <recommendedName>
        <fullName evidence="7">Gamma-glutamyl phosphate reductase</fullName>
        <shortName evidence="7">GPR</shortName>
        <ecNumber evidence="7">1.2.1.41</ecNumber>
    </recommendedName>
    <alternativeName>
        <fullName evidence="7">Glutamate-5-semialdehyde dehydrogenase</fullName>
    </alternativeName>
    <alternativeName>
        <fullName evidence="7">Glutamyl-gamma-semialdehyde dehydrogenase</fullName>
        <shortName evidence="7">GSA dehydrogenase</shortName>
    </alternativeName>
</protein>
<sequence length="418" mass="45338">MDIRQYVVDKAKKAKTAGRQMAGISTAVKNSALYAMADALEANADKILFANEKDIEIGKKAGLSKALLDRLLLNEGRIKDMAEGLRQVASLADPVGEIVRMWTRPNGLQIGQIRVPLGVVGIIYEARPNVTVDAAGLCLKAGNTVLLRGGSEAIHSNIEIVNIITEAAIGKGLPDGCIQLIEITDREAANIMMRLNGYLDVLIPRGGAGLIRSVVENATVPVIETGVGNCHVYVDSDADLTMAENIVINAKTQRPAVCNAMEKLLVHEDIADKFLPTIGEKLTALGVELRGCPRTCEILPGIKPALEEDWEREYLDLVLAIKVVKTLDEALEHIYIYGTKHSEAIITNSYVNSRRFLKEVDAAAVYVNASTRFTDGFEFGFGAEIGISTQKLHARGPMGLKELTTTKYIIYGEGQIRG</sequence>
<evidence type="ECO:0000256" key="7">
    <source>
        <dbReference type="HAMAP-Rule" id="MF_00412"/>
    </source>
</evidence>
<organism evidence="9 10">
    <name type="scientific">Fonticella tunisiensis</name>
    <dbReference type="NCBI Taxonomy" id="1096341"/>
    <lineage>
        <taxon>Bacteria</taxon>
        <taxon>Bacillati</taxon>
        <taxon>Bacillota</taxon>
        <taxon>Clostridia</taxon>
        <taxon>Eubacteriales</taxon>
        <taxon>Clostridiaceae</taxon>
        <taxon>Fonticella</taxon>
    </lineage>
</organism>
<dbReference type="Pfam" id="PF00171">
    <property type="entry name" value="Aldedh"/>
    <property type="match status" value="1"/>
</dbReference>
<dbReference type="AlphaFoldDB" id="A0A4R7KVW1"/>
<evidence type="ECO:0000259" key="8">
    <source>
        <dbReference type="Pfam" id="PF00171"/>
    </source>
</evidence>
<keyword evidence="2 7" id="KW-0028">Amino-acid biosynthesis</keyword>
<keyword evidence="10" id="KW-1185">Reference proteome</keyword>
<evidence type="ECO:0000256" key="2">
    <source>
        <dbReference type="ARBA" id="ARBA00022605"/>
    </source>
</evidence>
<dbReference type="Gene3D" id="3.40.309.10">
    <property type="entry name" value="Aldehyde Dehydrogenase, Chain A, domain 2"/>
    <property type="match status" value="1"/>
</dbReference>
<dbReference type="GO" id="GO:0004350">
    <property type="term" value="F:glutamate-5-semialdehyde dehydrogenase activity"/>
    <property type="evidence" value="ECO:0007669"/>
    <property type="project" value="UniProtKB-UniRule"/>
</dbReference>
<dbReference type="PIRSF" id="PIRSF000151">
    <property type="entry name" value="GPR"/>
    <property type="match status" value="1"/>
</dbReference>
<accession>A0A4R7KVW1</accession>
<comment type="similarity">
    <text evidence="7">Belongs to the gamma-glutamyl phosphate reductase family.</text>
</comment>
<dbReference type="InterPro" id="IPR000965">
    <property type="entry name" value="GPR_dom"/>
</dbReference>
<dbReference type="OrthoDB" id="9809970at2"/>
<dbReference type="SUPFAM" id="SSF53720">
    <property type="entry name" value="ALDH-like"/>
    <property type="match status" value="1"/>
</dbReference>
<evidence type="ECO:0000256" key="6">
    <source>
        <dbReference type="ARBA" id="ARBA00049024"/>
    </source>
</evidence>
<dbReference type="UniPathway" id="UPA00098">
    <property type="reaction ID" value="UER00360"/>
</dbReference>
<gene>
    <name evidence="7" type="primary">proA</name>
    <name evidence="9" type="ORF">EDD71_10318</name>
</gene>
<comment type="catalytic activity">
    <reaction evidence="6 7">
        <text>L-glutamate 5-semialdehyde + phosphate + NADP(+) = L-glutamyl 5-phosphate + NADPH + H(+)</text>
        <dbReference type="Rhea" id="RHEA:19541"/>
        <dbReference type="ChEBI" id="CHEBI:15378"/>
        <dbReference type="ChEBI" id="CHEBI:43474"/>
        <dbReference type="ChEBI" id="CHEBI:57783"/>
        <dbReference type="ChEBI" id="CHEBI:58066"/>
        <dbReference type="ChEBI" id="CHEBI:58274"/>
        <dbReference type="ChEBI" id="CHEBI:58349"/>
        <dbReference type="EC" id="1.2.1.41"/>
    </reaction>
</comment>
<feature type="domain" description="Aldehyde dehydrogenase" evidence="8">
    <location>
        <begin position="11"/>
        <end position="287"/>
    </location>
</feature>
<comment type="pathway">
    <text evidence="1 7">Amino-acid biosynthesis; L-proline biosynthesis; L-glutamate 5-semialdehyde from L-glutamate: step 2/2.</text>
</comment>
<comment type="caution">
    <text evidence="9">The sequence shown here is derived from an EMBL/GenBank/DDBJ whole genome shotgun (WGS) entry which is preliminary data.</text>
</comment>
<dbReference type="GO" id="GO:0050661">
    <property type="term" value="F:NADP binding"/>
    <property type="evidence" value="ECO:0007669"/>
    <property type="project" value="InterPro"/>
</dbReference>
<dbReference type="FunFam" id="3.40.309.10:FF:000006">
    <property type="entry name" value="Gamma-glutamyl phosphate reductase"/>
    <property type="match status" value="1"/>
</dbReference>
<dbReference type="HAMAP" id="MF_00412">
    <property type="entry name" value="ProA"/>
    <property type="match status" value="1"/>
</dbReference>
<dbReference type="NCBIfam" id="NF001221">
    <property type="entry name" value="PRK00197.1"/>
    <property type="match status" value="1"/>
</dbReference>
<keyword evidence="4 7" id="KW-0521">NADP</keyword>
<dbReference type="InterPro" id="IPR020593">
    <property type="entry name" value="G-glutamylP_reductase_CS"/>
</dbReference>
<dbReference type="InterPro" id="IPR016161">
    <property type="entry name" value="Ald_DH/histidinol_DH"/>
</dbReference>
<keyword evidence="5 7" id="KW-0560">Oxidoreductase</keyword>
<comment type="function">
    <text evidence="7">Catalyzes the NADPH-dependent reduction of L-glutamate 5-phosphate into L-glutamate 5-semialdehyde and phosphate. The product spontaneously undergoes cyclization to form 1-pyrroline-5-carboxylate.</text>
</comment>
<dbReference type="RefSeq" id="WP_133627149.1">
    <property type="nucleotide sequence ID" value="NZ_SOAZ01000003.1"/>
</dbReference>
<evidence type="ECO:0000256" key="4">
    <source>
        <dbReference type="ARBA" id="ARBA00022857"/>
    </source>
</evidence>
<keyword evidence="3 7" id="KW-0641">Proline biosynthesis</keyword>
<dbReference type="CDD" id="cd07079">
    <property type="entry name" value="ALDH_F18-19_ProA-GPR"/>
    <property type="match status" value="1"/>
</dbReference>
<keyword evidence="7" id="KW-0963">Cytoplasm</keyword>
<evidence type="ECO:0000256" key="3">
    <source>
        <dbReference type="ARBA" id="ARBA00022650"/>
    </source>
</evidence>
<evidence type="ECO:0000313" key="9">
    <source>
        <dbReference type="EMBL" id="TDT62745.1"/>
    </source>
</evidence>
<evidence type="ECO:0000256" key="1">
    <source>
        <dbReference type="ARBA" id="ARBA00004985"/>
    </source>
</evidence>
<comment type="subcellular location">
    <subcellularLocation>
        <location evidence="7">Cytoplasm</location>
    </subcellularLocation>
</comment>
<evidence type="ECO:0000256" key="5">
    <source>
        <dbReference type="ARBA" id="ARBA00023002"/>
    </source>
</evidence>
<dbReference type="PROSITE" id="PS01223">
    <property type="entry name" value="PROA"/>
    <property type="match status" value="1"/>
</dbReference>
<dbReference type="EC" id="1.2.1.41" evidence="7"/>
<name>A0A4R7KVW1_9CLOT</name>
<dbReference type="InterPro" id="IPR016162">
    <property type="entry name" value="Ald_DH_N"/>
</dbReference>
<dbReference type="InterPro" id="IPR016163">
    <property type="entry name" value="Ald_DH_C"/>
</dbReference>
<dbReference type="GO" id="GO:0005737">
    <property type="term" value="C:cytoplasm"/>
    <property type="evidence" value="ECO:0007669"/>
    <property type="project" value="UniProtKB-SubCell"/>
</dbReference>
<proteinExistence type="inferred from homology"/>